<gene>
    <name evidence="10" type="ORF">PGLA2088_LOCUS10269</name>
</gene>
<dbReference type="Pfam" id="PF18808">
    <property type="entry name" value="Importin_rep_4"/>
    <property type="match status" value="1"/>
</dbReference>
<protein>
    <recommendedName>
        <fullName evidence="12">Importin N-terminal domain-containing protein</fullName>
    </recommendedName>
</protein>
<feature type="domain" description="Stalled ribosome sensor GCN1-like HEAT repeats region" evidence="8">
    <location>
        <begin position="381"/>
        <end position="493"/>
    </location>
</feature>
<feature type="domain" description="IPO4/5-like TPR repeats" evidence="9">
    <location>
        <begin position="107"/>
        <end position="263"/>
    </location>
</feature>
<evidence type="ECO:0000256" key="3">
    <source>
        <dbReference type="ARBA" id="ARBA00022448"/>
    </source>
</evidence>
<keyword evidence="3" id="KW-0813">Transport</keyword>
<keyword evidence="5" id="KW-0677">Repeat</keyword>
<dbReference type="InterPro" id="IPR016024">
    <property type="entry name" value="ARM-type_fold"/>
</dbReference>
<evidence type="ECO:0000256" key="5">
    <source>
        <dbReference type="ARBA" id="ARBA00022737"/>
    </source>
</evidence>
<sequence length="723" mass="80127">MCVPGPEELRVFVDLLQALLSSETERRQESERVFEATQQQDPDLLCRCLAVLLTQSQDATLRTQSAVLLRQCLKATRADFVWPQVGAETQVFVKSQLLTSLRAEPLEQIRYKVGDAVANLASHLLVPSKEVPSGWPEMREAISELIESQDSRQRESGLRIVKDMLGINPPAVHALVGSQLLRFLQLCHMDTCLQVQTQAVLLYAAALEHLTPTEWEPLLGLTPSIMTVVQHLEPSEGEHFECLKAVTQSAEVSPEAFQQHLEDSTLPMMAATSRAKKLSDRVRQMSFEFLASIAGGAPEMCSKCPGFTKEVVKLCLEFMAEIEDEADWSAQTSTLGSGNVDASNYDVGEENIDRFAKTLGSKEVLELIFSNAREFAHSPNWKCRHAAVATLSQCAQTVEEDEHVDEIVQLSVSLLEDDHPRVRYSALHVLGQTASDHSPYLQERHHQAILPGMMQLMQDPLPRVASHACAAFVNFAEELESEVLLPFVPSLIDTLCPRLAEADLFARGQAVSAIAAIAEVIETELVPYYQQVMPLLKQIVLVATDIEERALRGKAFECMSLMGIAVGREVFQQDAQDAMQVMMETASRGLAPGDPLRASIYEAAQRICLALKEDFLPYLPDLLPGIYAMLETEPTEVVDPEAEGLEDMDLTLAEDGKALGLKHSQVEDFQSAVKMLKCFMQVLGEHYAAHVQETAQVLLRALDFPSRDDVKREALGAWLELLS</sequence>
<evidence type="ECO:0000259" key="8">
    <source>
        <dbReference type="Pfam" id="PF23271"/>
    </source>
</evidence>
<dbReference type="AlphaFoldDB" id="A0A813IMA2"/>
<accession>A0A813IMA2</accession>
<comment type="caution">
    <text evidence="10">The sequence shown here is derived from an EMBL/GenBank/DDBJ whole genome shotgun (WGS) entry which is preliminary data.</text>
</comment>
<dbReference type="GO" id="GO:0005737">
    <property type="term" value="C:cytoplasm"/>
    <property type="evidence" value="ECO:0007669"/>
    <property type="project" value="UniProtKB-SubCell"/>
</dbReference>
<keyword evidence="7" id="KW-0539">Nucleus</keyword>
<dbReference type="GO" id="GO:0006606">
    <property type="term" value="P:protein import into nucleus"/>
    <property type="evidence" value="ECO:0007669"/>
    <property type="project" value="InterPro"/>
</dbReference>
<dbReference type="InterPro" id="IPR041653">
    <property type="entry name" value="Importin_rep_4"/>
</dbReference>
<evidence type="ECO:0000256" key="6">
    <source>
        <dbReference type="ARBA" id="ARBA00022927"/>
    </source>
</evidence>
<name>A0A813IMA2_POLGL</name>
<dbReference type="PANTHER" id="PTHR10527">
    <property type="entry name" value="IMPORTIN BETA"/>
    <property type="match status" value="1"/>
</dbReference>
<dbReference type="InterPro" id="IPR057672">
    <property type="entry name" value="TPR_IPO4/5"/>
</dbReference>
<evidence type="ECO:0000256" key="7">
    <source>
        <dbReference type="ARBA" id="ARBA00023242"/>
    </source>
</evidence>
<comment type="subcellular location">
    <subcellularLocation>
        <location evidence="2">Cytoplasm</location>
    </subcellularLocation>
    <subcellularLocation>
        <location evidence="1">Nucleus</location>
    </subcellularLocation>
</comment>
<reference evidence="10" key="1">
    <citation type="submission" date="2021-02" db="EMBL/GenBank/DDBJ databases">
        <authorList>
            <person name="Dougan E. K."/>
            <person name="Rhodes N."/>
            <person name="Thang M."/>
            <person name="Chan C."/>
        </authorList>
    </citation>
    <scope>NUCLEOTIDE SEQUENCE</scope>
</reference>
<dbReference type="Pfam" id="PF25780">
    <property type="entry name" value="TPR_IPO5"/>
    <property type="match status" value="1"/>
</dbReference>
<evidence type="ECO:0000313" key="10">
    <source>
        <dbReference type="EMBL" id="CAE8653253.1"/>
    </source>
</evidence>
<dbReference type="InterPro" id="IPR057546">
    <property type="entry name" value="HEAT_GCN1"/>
</dbReference>
<evidence type="ECO:0000256" key="2">
    <source>
        <dbReference type="ARBA" id="ARBA00004496"/>
    </source>
</evidence>
<dbReference type="Pfam" id="PF23271">
    <property type="entry name" value="HEAT_GCN1"/>
    <property type="match status" value="1"/>
</dbReference>
<keyword evidence="4" id="KW-0963">Cytoplasm</keyword>
<evidence type="ECO:0000256" key="4">
    <source>
        <dbReference type="ARBA" id="ARBA00022490"/>
    </source>
</evidence>
<evidence type="ECO:0008006" key="12">
    <source>
        <dbReference type="Google" id="ProtNLM"/>
    </source>
</evidence>
<dbReference type="EMBL" id="CAJNNW010011501">
    <property type="protein sequence ID" value="CAE8653253.1"/>
    <property type="molecule type" value="Genomic_DNA"/>
</dbReference>
<feature type="non-terminal residue" evidence="10">
    <location>
        <position position="723"/>
    </location>
</feature>
<dbReference type="InterPro" id="IPR040122">
    <property type="entry name" value="Importin_beta"/>
</dbReference>
<dbReference type="InterPro" id="IPR011989">
    <property type="entry name" value="ARM-like"/>
</dbReference>
<dbReference type="SUPFAM" id="SSF48371">
    <property type="entry name" value="ARM repeat"/>
    <property type="match status" value="1"/>
</dbReference>
<keyword evidence="6" id="KW-0653">Protein transport</keyword>
<evidence type="ECO:0000256" key="1">
    <source>
        <dbReference type="ARBA" id="ARBA00004123"/>
    </source>
</evidence>
<dbReference type="GO" id="GO:0005634">
    <property type="term" value="C:nucleus"/>
    <property type="evidence" value="ECO:0007669"/>
    <property type="project" value="UniProtKB-SubCell"/>
</dbReference>
<evidence type="ECO:0000259" key="9">
    <source>
        <dbReference type="Pfam" id="PF25780"/>
    </source>
</evidence>
<proteinExistence type="predicted"/>
<dbReference type="Gene3D" id="1.25.10.10">
    <property type="entry name" value="Leucine-rich Repeat Variant"/>
    <property type="match status" value="1"/>
</dbReference>
<dbReference type="Proteomes" id="UP000626109">
    <property type="component" value="Unassembled WGS sequence"/>
</dbReference>
<evidence type="ECO:0000313" key="11">
    <source>
        <dbReference type="Proteomes" id="UP000626109"/>
    </source>
</evidence>
<organism evidence="10 11">
    <name type="scientific">Polarella glacialis</name>
    <name type="common">Dinoflagellate</name>
    <dbReference type="NCBI Taxonomy" id="89957"/>
    <lineage>
        <taxon>Eukaryota</taxon>
        <taxon>Sar</taxon>
        <taxon>Alveolata</taxon>
        <taxon>Dinophyceae</taxon>
        <taxon>Suessiales</taxon>
        <taxon>Suessiaceae</taxon>
        <taxon>Polarella</taxon>
    </lineage>
</organism>